<evidence type="ECO:0000256" key="3">
    <source>
        <dbReference type="ARBA" id="ARBA00022475"/>
    </source>
</evidence>
<reference evidence="11 12" key="1">
    <citation type="submission" date="2023-07" db="EMBL/GenBank/DDBJ databases">
        <title>Genomic Encyclopedia of Type Strains, Phase IV (KMG-IV): sequencing the most valuable type-strain genomes for metagenomic binning, comparative biology and taxonomic classification.</title>
        <authorList>
            <person name="Goeker M."/>
        </authorList>
    </citation>
    <scope>NUCLEOTIDE SEQUENCE [LARGE SCALE GENOMIC DNA]</scope>
    <source>
        <strain evidence="11 12">DSM 16980</strain>
    </source>
</reference>
<dbReference type="PROSITE" id="PS51123">
    <property type="entry name" value="OMPA_2"/>
    <property type="match status" value="1"/>
</dbReference>
<name>A0ABT9Y6Q8_9FIRM</name>
<dbReference type="PANTHER" id="PTHR30329:SF21">
    <property type="entry name" value="LIPOPROTEIN YIAD-RELATED"/>
    <property type="match status" value="1"/>
</dbReference>
<comment type="subcellular location">
    <subcellularLocation>
        <location evidence="1">Cell membrane</location>
        <topology evidence="1">Single-pass membrane protein</topology>
    </subcellularLocation>
</comment>
<dbReference type="Gene3D" id="3.30.1330.60">
    <property type="entry name" value="OmpA-like domain"/>
    <property type="match status" value="1"/>
</dbReference>
<dbReference type="Proteomes" id="UP001239167">
    <property type="component" value="Unassembled WGS sequence"/>
</dbReference>
<feature type="coiled-coil region" evidence="8">
    <location>
        <begin position="90"/>
        <end position="120"/>
    </location>
</feature>
<evidence type="ECO:0000256" key="2">
    <source>
        <dbReference type="ARBA" id="ARBA00008914"/>
    </source>
</evidence>
<feature type="domain" description="OmpA-like" evidence="10">
    <location>
        <begin position="126"/>
        <end position="248"/>
    </location>
</feature>
<evidence type="ECO:0000256" key="9">
    <source>
        <dbReference type="SAM" id="Phobius"/>
    </source>
</evidence>
<evidence type="ECO:0000256" key="6">
    <source>
        <dbReference type="ARBA" id="ARBA00023136"/>
    </source>
</evidence>
<dbReference type="SUPFAM" id="SSF103088">
    <property type="entry name" value="OmpA-like"/>
    <property type="match status" value="1"/>
</dbReference>
<dbReference type="InterPro" id="IPR025713">
    <property type="entry name" value="MotB-like_N_dom"/>
</dbReference>
<keyword evidence="8" id="KW-0175">Coiled coil</keyword>
<evidence type="ECO:0000259" key="10">
    <source>
        <dbReference type="PROSITE" id="PS51123"/>
    </source>
</evidence>
<dbReference type="InterPro" id="IPR050330">
    <property type="entry name" value="Bact_OuterMem_StrucFunc"/>
</dbReference>
<evidence type="ECO:0000313" key="12">
    <source>
        <dbReference type="Proteomes" id="UP001239167"/>
    </source>
</evidence>
<dbReference type="InterPro" id="IPR036737">
    <property type="entry name" value="OmpA-like_sf"/>
</dbReference>
<dbReference type="CDD" id="cd07185">
    <property type="entry name" value="OmpA_C-like"/>
    <property type="match status" value="1"/>
</dbReference>
<protein>
    <submittedName>
        <fullName evidence="11">Chemotaxis protein MotB</fullName>
    </submittedName>
</protein>
<evidence type="ECO:0000256" key="5">
    <source>
        <dbReference type="ARBA" id="ARBA00022989"/>
    </source>
</evidence>
<gene>
    <name evidence="11" type="ORF">J2S01_001216</name>
</gene>
<evidence type="ECO:0000256" key="1">
    <source>
        <dbReference type="ARBA" id="ARBA00004162"/>
    </source>
</evidence>
<dbReference type="PANTHER" id="PTHR30329">
    <property type="entry name" value="STATOR ELEMENT OF FLAGELLAR MOTOR COMPLEX"/>
    <property type="match status" value="1"/>
</dbReference>
<evidence type="ECO:0000313" key="11">
    <source>
        <dbReference type="EMBL" id="MDQ0203500.1"/>
    </source>
</evidence>
<keyword evidence="4 9" id="KW-0812">Transmembrane</keyword>
<dbReference type="RefSeq" id="WP_196604696.1">
    <property type="nucleotide sequence ID" value="NZ_CP116940.1"/>
</dbReference>
<organism evidence="11 12">
    <name type="scientific">Pectinatus haikarae</name>
    <dbReference type="NCBI Taxonomy" id="349096"/>
    <lineage>
        <taxon>Bacteria</taxon>
        <taxon>Bacillati</taxon>
        <taxon>Bacillota</taxon>
        <taxon>Negativicutes</taxon>
        <taxon>Selenomonadales</taxon>
        <taxon>Selenomonadaceae</taxon>
        <taxon>Pectinatus</taxon>
    </lineage>
</organism>
<evidence type="ECO:0000256" key="4">
    <source>
        <dbReference type="ARBA" id="ARBA00022692"/>
    </source>
</evidence>
<dbReference type="Pfam" id="PF13677">
    <property type="entry name" value="MotB_plug"/>
    <property type="match status" value="1"/>
</dbReference>
<keyword evidence="3" id="KW-1003">Cell membrane</keyword>
<comment type="similarity">
    <text evidence="2">Belongs to the MotB family.</text>
</comment>
<accession>A0ABT9Y6Q8</accession>
<evidence type="ECO:0000256" key="8">
    <source>
        <dbReference type="SAM" id="Coils"/>
    </source>
</evidence>
<evidence type="ECO:0000256" key="7">
    <source>
        <dbReference type="PROSITE-ProRule" id="PRU00473"/>
    </source>
</evidence>
<dbReference type="InterPro" id="IPR006665">
    <property type="entry name" value="OmpA-like"/>
</dbReference>
<keyword evidence="5 9" id="KW-1133">Transmembrane helix</keyword>
<sequence>MARKKRAKPKEDHPSEAWLLPYSDLMTLLLALFIVLYAINAASKQTTSEEVTATFRHGFNAGGISFFDKMGTQSGYTAYLTEDESKDKSVNNYVAENDKLEKEKQKLEAYIKEKNLENEVSTQLTEQGLMIRVKEKALFPSGSADLTNDSDKITTIVASLLGAVKENVVISGHTDNVPISNSRYPSNWDLSSQRALNFMKSVLQKNPQLDPIRFQATGNSEYRPIVPNDTPEHRAQNRRVEILIARSYNSSGMQTVK</sequence>
<dbReference type="Pfam" id="PF00691">
    <property type="entry name" value="OmpA"/>
    <property type="match status" value="1"/>
</dbReference>
<keyword evidence="12" id="KW-1185">Reference proteome</keyword>
<feature type="transmembrane region" description="Helical" evidence="9">
    <location>
        <begin position="20"/>
        <end position="39"/>
    </location>
</feature>
<keyword evidence="6 7" id="KW-0472">Membrane</keyword>
<dbReference type="EMBL" id="JAUSUE010000006">
    <property type="protein sequence ID" value="MDQ0203500.1"/>
    <property type="molecule type" value="Genomic_DNA"/>
</dbReference>
<comment type="caution">
    <text evidence="11">The sequence shown here is derived from an EMBL/GenBank/DDBJ whole genome shotgun (WGS) entry which is preliminary data.</text>
</comment>
<proteinExistence type="inferred from homology"/>